<feature type="transmembrane region" description="Helical" evidence="1">
    <location>
        <begin position="98"/>
        <end position="121"/>
    </location>
</feature>
<evidence type="ECO:0000256" key="1">
    <source>
        <dbReference type="SAM" id="Phobius"/>
    </source>
</evidence>
<dbReference type="CDD" id="cd21809">
    <property type="entry name" value="ABC-2_lan_permease-like"/>
    <property type="match status" value="1"/>
</dbReference>
<dbReference type="Pfam" id="PF12730">
    <property type="entry name" value="ABC2_membrane_4"/>
    <property type="match status" value="1"/>
</dbReference>
<evidence type="ECO:0000313" key="3">
    <source>
        <dbReference type="Proteomes" id="UP000272464"/>
    </source>
</evidence>
<dbReference type="PANTHER" id="PTHR37305:SF1">
    <property type="entry name" value="MEMBRANE PROTEIN"/>
    <property type="match status" value="1"/>
</dbReference>
<feature type="transmembrane region" description="Helical" evidence="1">
    <location>
        <begin position="49"/>
        <end position="77"/>
    </location>
</feature>
<dbReference type="RefSeq" id="WP_127199317.1">
    <property type="nucleotide sequence ID" value="NZ_RZNX01000003.1"/>
</dbReference>
<name>A0A3S1B7Y4_9BACL</name>
<feature type="transmembrane region" description="Helical" evidence="1">
    <location>
        <begin position="222"/>
        <end position="241"/>
    </location>
</feature>
<keyword evidence="3" id="KW-1185">Reference proteome</keyword>
<keyword evidence="1" id="KW-0812">Transmembrane</keyword>
<dbReference type="AlphaFoldDB" id="A0A3S1B7Y4"/>
<keyword evidence="1" id="KW-1133">Transmembrane helix</keyword>
<dbReference type="OrthoDB" id="9781996at2"/>
<reference evidence="2 3" key="1">
    <citation type="submission" date="2018-12" db="EMBL/GenBank/DDBJ databases">
        <authorList>
            <person name="Sun L."/>
            <person name="Chen Z."/>
        </authorList>
    </citation>
    <scope>NUCLEOTIDE SEQUENCE [LARGE SCALE GENOMIC DNA]</scope>
    <source>
        <strain evidence="2 3">3-5-3</strain>
    </source>
</reference>
<organism evidence="2 3">
    <name type="scientific">Paenibacillus zeisoli</name>
    <dbReference type="NCBI Taxonomy" id="2496267"/>
    <lineage>
        <taxon>Bacteria</taxon>
        <taxon>Bacillati</taxon>
        <taxon>Bacillota</taxon>
        <taxon>Bacilli</taxon>
        <taxon>Bacillales</taxon>
        <taxon>Paenibacillaceae</taxon>
        <taxon>Paenibacillus</taxon>
    </lineage>
</organism>
<feature type="transmembrane region" description="Helical" evidence="1">
    <location>
        <begin position="166"/>
        <end position="184"/>
    </location>
</feature>
<gene>
    <name evidence="2" type="ORF">EJP77_11245</name>
</gene>
<sequence length="246" mass="27065">MNTFLRVLSSERLKMSKSHLWLLALVSPALALLVGILTKIEPDMPAYPLLLSTMCLFHSLLFLPILTGVYSSFICRYEHVGGGWKALLALPVSRTSVFFAKFLIVAVMLIFTQLLFLGSYVGAAVYHGVSEPFPWAMITRSIIGGWVACLPLAALQLGVSLRWVSFAAPLVVNVIFTVPNILVVNSDKIRPYYPWAQPIQAMMPPNTAASGPLGMNLPFESLMITVVGSFILFLAAGLVYFNRQEI</sequence>
<proteinExistence type="predicted"/>
<feature type="transmembrane region" description="Helical" evidence="1">
    <location>
        <begin position="20"/>
        <end position="37"/>
    </location>
</feature>
<accession>A0A3S1B7Y4</accession>
<evidence type="ECO:0008006" key="4">
    <source>
        <dbReference type="Google" id="ProtNLM"/>
    </source>
</evidence>
<comment type="caution">
    <text evidence="2">The sequence shown here is derived from an EMBL/GenBank/DDBJ whole genome shotgun (WGS) entry which is preliminary data.</text>
</comment>
<evidence type="ECO:0000313" key="2">
    <source>
        <dbReference type="EMBL" id="RUT31938.1"/>
    </source>
</evidence>
<dbReference type="EMBL" id="RZNX01000003">
    <property type="protein sequence ID" value="RUT31938.1"/>
    <property type="molecule type" value="Genomic_DNA"/>
</dbReference>
<dbReference type="PANTHER" id="PTHR37305">
    <property type="entry name" value="INTEGRAL MEMBRANE PROTEIN-RELATED"/>
    <property type="match status" value="1"/>
</dbReference>
<dbReference type="Proteomes" id="UP000272464">
    <property type="component" value="Unassembled WGS sequence"/>
</dbReference>
<protein>
    <recommendedName>
        <fullName evidence="4">ABC transporter permease</fullName>
    </recommendedName>
</protein>
<keyword evidence="1" id="KW-0472">Membrane</keyword>
<feature type="transmembrane region" description="Helical" evidence="1">
    <location>
        <begin position="133"/>
        <end position="154"/>
    </location>
</feature>